<reference evidence="1 2" key="1">
    <citation type="submission" date="2020-08" db="EMBL/GenBank/DDBJ databases">
        <title>Aphidius gifuensis genome sequencing and assembly.</title>
        <authorList>
            <person name="Du Z."/>
        </authorList>
    </citation>
    <scope>NUCLEOTIDE SEQUENCE [LARGE SCALE GENOMIC DNA]</scope>
    <source>
        <strain evidence="1">YNYX2018</strain>
        <tissue evidence="1">Adults</tissue>
    </source>
</reference>
<accession>A0A834Y5D2</accession>
<sequence length="171" mass="19152">MTDIVFTSDEEVEAFQPEDKSIDIIGYVECIEGLKTLKTASGHVLKFVVHNASKSRIRVLVWGTALATHYEQSIKINSIVEITGGNLKTANTHFRLPNDKTSTLEFNVQSHSLLTVHGQYDSSDHRVVNETYELIELDDVMLFNGNIGVNNTKEACDGEEDQVIVLIILRF</sequence>
<evidence type="ECO:0008006" key="3">
    <source>
        <dbReference type="Google" id="ProtNLM"/>
    </source>
</evidence>
<dbReference type="Gene3D" id="2.40.50.140">
    <property type="entry name" value="Nucleic acid-binding proteins"/>
    <property type="match status" value="1"/>
</dbReference>
<dbReference type="Proteomes" id="UP000639338">
    <property type="component" value="Unassembled WGS sequence"/>
</dbReference>
<keyword evidence="2" id="KW-1185">Reference proteome</keyword>
<organism evidence="1 2">
    <name type="scientific">Aphidius gifuensis</name>
    <name type="common">Parasitoid wasp</name>
    <dbReference type="NCBI Taxonomy" id="684658"/>
    <lineage>
        <taxon>Eukaryota</taxon>
        <taxon>Metazoa</taxon>
        <taxon>Ecdysozoa</taxon>
        <taxon>Arthropoda</taxon>
        <taxon>Hexapoda</taxon>
        <taxon>Insecta</taxon>
        <taxon>Pterygota</taxon>
        <taxon>Neoptera</taxon>
        <taxon>Endopterygota</taxon>
        <taxon>Hymenoptera</taxon>
        <taxon>Apocrita</taxon>
        <taxon>Ichneumonoidea</taxon>
        <taxon>Braconidae</taxon>
        <taxon>Aphidiinae</taxon>
        <taxon>Aphidius</taxon>
    </lineage>
</organism>
<evidence type="ECO:0000313" key="1">
    <source>
        <dbReference type="EMBL" id="KAF7998470.1"/>
    </source>
</evidence>
<dbReference type="AlphaFoldDB" id="A0A834Y5D2"/>
<dbReference type="OrthoDB" id="7648950at2759"/>
<proteinExistence type="predicted"/>
<name>A0A834Y5D2_APHGI</name>
<protein>
    <recommendedName>
        <fullName evidence="3">Replication protein A OB domain-containing protein</fullName>
    </recommendedName>
</protein>
<dbReference type="InterPro" id="IPR012340">
    <property type="entry name" value="NA-bd_OB-fold"/>
</dbReference>
<gene>
    <name evidence="1" type="ORF">HCN44_010407</name>
</gene>
<dbReference type="SUPFAM" id="SSF50249">
    <property type="entry name" value="Nucleic acid-binding proteins"/>
    <property type="match status" value="1"/>
</dbReference>
<evidence type="ECO:0000313" key="2">
    <source>
        <dbReference type="Proteomes" id="UP000639338"/>
    </source>
</evidence>
<comment type="caution">
    <text evidence="1">The sequence shown here is derived from an EMBL/GenBank/DDBJ whole genome shotgun (WGS) entry which is preliminary data.</text>
</comment>
<dbReference type="EMBL" id="JACMRX010000001">
    <property type="protein sequence ID" value="KAF7998470.1"/>
    <property type="molecule type" value="Genomic_DNA"/>
</dbReference>